<protein>
    <recommendedName>
        <fullName evidence="6">Large ribosomal subunit protein bL31</fullName>
    </recommendedName>
</protein>
<evidence type="ECO:0000256" key="7">
    <source>
        <dbReference type="SAM" id="Coils"/>
    </source>
</evidence>
<dbReference type="GO" id="GO:1990904">
    <property type="term" value="C:ribonucleoprotein complex"/>
    <property type="evidence" value="ECO:0007669"/>
    <property type="project" value="UniProtKB-KW"/>
</dbReference>
<organism evidence="8">
    <name type="scientific">marine metagenome</name>
    <dbReference type="NCBI Taxonomy" id="408172"/>
    <lineage>
        <taxon>unclassified sequences</taxon>
        <taxon>metagenomes</taxon>
        <taxon>ecological metagenomes</taxon>
    </lineage>
</organism>
<dbReference type="InterPro" id="IPR042105">
    <property type="entry name" value="Ribosomal_bL31_sf"/>
</dbReference>
<dbReference type="Gene3D" id="4.10.830.30">
    <property type="entry name" value="Ribosomal protein L31"/>
    <property type="match status" value="1"/>
</dbReference>
<dbReference type="InterPro" id="IPR002150">
    <property type="entry name" value="Ribosomal_bL31"/>
</dbReference>
<evidence type="ECO:0000313" key="8">
    <source>
        <dbReference type="EMBL" id="SVA84365.1"/>
    </source>
</evidence>
<dbReference type="GO" id="GO:0003735">
    <property type="term" value="F:structural constituent of ribosome"/>
    <property type="evidence" value="ECO:0007669"/>
    <property type="project" value="InterPro"/>
</dbReference>
<dbReference type="EMBL" id="UINC01019986">
    <property type="protein sequence ID" value="SVA84365.1"/>
    <property type="molecule type" value="Genomic_DNA"/>
</dbReference>
<keyword evidence="7" id="KW-0175">Coiled coil</keyword>
<dbReference type="GO" id="GO:0005840">
    <property type="term" value="C:ribosome"/>
    <property type="evidence" value="ECO:0007669"/>
    <property type="project" value="UniProtKB-KW"/>
</dbReference>
<dbReference type="InterPro" id="IPR034704">
    <property type="entry name" value="Ribosomal_bL28/bL31-like_sf"/>
</dbReference>
<reference evidence="8" key="1">
    <citation type="submission" date="2018-05" db="EMBL/GenBank/DDBJ databases">
        <authorList>
            <person name="Lanie J.A."/>
            <person name="Ng W.-L."/>
            <person name="Kazmierczak K.M."/>
            <person name="Andrzejewski T.M."/>
            <person name="Davidsen T.M."/>
            <person name="Wayne K.J."/>
            <person name="Tettelin H."/>
            <person name="Glass J.I."/>
            <person name="Rusch D."/>
            <person name="Podicherti R."/>
            <person name="Tsui H.-C.T."/>
            <person name="Winkler M.E."/>
        </authorList>
    </citation>
    <scope>NUCLEOTIDE SEQUENCE</scope>
</reference>
<dbReference type="PANTHER" id="PTHR33280:SF1">
    <property type="entry name" value="LARGE RIBOSOMAL SUBUNIT PROTEIN BL31C"/>
    <property type="match status" value="1"/>
</dbReference>
<dbReference type="HAMAP" id="MF_00501">
    <property type="entry name" value="Ribosomal_bL31_1"/>
    <property type="match status" value="1"/>
</dbReference>
<name>A0A381Z505_9ZZZZ</name>
<sequence>MGIYFKKPLAFNFFLVVCLPFFMKADLHPEYVESTIRCACGNEIKTRSTKPTMLIGICNECHPFYTGQQKFVDTAGRVDKFQQRLAKTKAAREAAKESADKKRKKKSL</sequence>
<proteinExistence type="inferred from homology"/>
<keyword evidence="2" id="KW-0699">rRNA-binding</keyword>
<evidence type="ECO:0000256" key="6">
    <source>
        <dbReference type="ARBA" id="ARBA00035687"/>
    </source>
</evidence>
<dbReference type="SUPFAM" id="SSF143800">
    <property type="entry name" value="L28p-like"/>
    <property type="match status" value="1"/>
</dbReference>
<keyword evidence="5" id="KW-0687">Ribonucleoprotein</keyword>
<evidence type="ECO:0000256" key="4">
    <source>
        <dbReference type="ARBA" id="ARBA00022980"/>
    </source>
</evidence>
<evidence type="ECO:0000256" key="1">
    <source>
        <dbReference type="ARBA" id="ARBA00009296"/>
    </source>
</evidence>
<accession>A0A381Z505</accession>
<dbReference type="Pfam" id="PF01197">
    <property type="entry name" value="Ribosomal_L31"/>
    <property type="match status" value="1"/>
</dbReference>
<feature type="coiled-coil region" evidence="7">
    <location>
        <begin position="78"/>
        <end position="105"/>
    </location>
</feature>
<comment type="similarity">
    <text evidence="1">Belongs to the bacterial ribosomal protein bL31 family. Type A subfamily.</text>
</comment>
<dbReference type="NCBIfam" id="TIGR00105">
    <property type="entry name" value="L31"/>
    <property type="match status" value="1"/>
</dbReference>
<evidence type="ECO:0000256" key="3">
    <source>
        <dbReference type="ARBA" id="ARBA00022884"/>
    </source>
</evidence>
<dbReference type="GO" id="GO:0019843">
    <property type="term" value="F:rRNA binding"/>
    <property type="evidence" value="ECO:0007669"/>
    <property type="project" value="UniProtKB-KW"/>
</dbReference>
<evidence type="ECO:0000256" key="5">
    <source>
        <dbReference type="ARBA" id="ARBA00023274"/>
    </source>
</evidence>
<dbReference type="PRINTS" id="PR01249">
    <property type="entry name" value="RIBOSOMALL31"/>
</dbReference>
<keyword evidence="3" id="KW-0694">RNA-binding</keyword>
<gene>
    <name evidence="8" type="ORF">METZ01_LOCUS137219</name>
</gene>
<evidence type="ECO:0000256" key="2">
    <source>
        <dbReference type="ARBA" id="ARBA00022730"/>
    </source>
</evidence>
<keyword evidence="4" id="KW-0689">Ribosomal protein</keyword>
<dbReference type="GO" id="GO:0006412">
    <property type="term" value="P:translation"/>
    <property type="evidence" value="ECO:0007669"/>
    <property type="project" value="InterPro"/>
</dbReference>
<dbReference type="AlphaFoldDB" id="A0A381Z505"/>
<dbReference type="PANTHER" id="PTHR33280">
    <property type="entry name" value="50S RIBOSOMAL PROTEIN L31, CHLOROPLASTIC"/>
    <property type="match status" value="1"/>
</dbReference>
<dbReference type="NCBIfam" id="NF000612">
    <property type="entry name" value="PRK00019.1"/>
    <property type="match status" value="1"/>
</dbReference>
<dbReference type="InterPro" id="IPR027491">
    <property type="entry name" value="Ribosomal_bL31_A"/>
</dbReference>